<organism evidence="2">
    <name type="scientific">uncultured organism</name>
    <dbReference type="NCBI Taxonomy" id="155900"/>
    <lineage>
        <taxon>unclassified sequences</taxon>
        <taxon>environmental samples</taxon>
    </lineage>
</organism>
<dbReference type="AlphaFoldDB" id="T2KG37"/>
<dbReference type="SUPFAM" id="SSF51445">
    <property type="entry name" value="(Trans)glycosidases"/>
    <property type="match status" value="1"/>
</dbReference>
<gene>
    <name evidence="2" type="primary">chiA like gene</name>
</gene>
<name>T2KG37_9ZZZZ</name>
<dbReference type="PANTHER" id="PTHR11177">
    <property type="entry name" value="CHITINASE"/>
    <property type="match status" value="1"/>
</dbReference>
<accession>T2KG37</accession>
<dbReference type="InterPro" id="IPR050314">
    <property type="entry name" value="Glycosyl_Hydrlase_18"/>
</dbReference>
<sequence length="86" mass="9270">VDIDWEFPGTLGAGNCPAGKTCARSNDYTNLTALLDKFRAHSGMSGKVLTAAVKAGPASGTYDYANFFGSRFDFVNIMTYDLYGAW</sequence>
<dbReference type="GO" id="GO:0016787">
    <property type="term" value="F:hydrolase activity"/>
    <property type="evidence" value="ECO:0007669"/>
    <property type="project" value="UniProtKB-KW"/>
</dbReference>
<dbReference type="GO" id="GO:0005975">
    <property type="term" value="P:carbohydrate metabolic process"/>
    <property type="evidence" value="ECO:0007669"/>
    <property type="project" value="InterPro"/>
</dbReference>
<dbReference type="PROSITE" id="PS51910">
    <property type="entry name" value="GH18_2"/>
    <property type="match status" value="1"/>
</dbReference>
<dbReference type="EMBL" id="HG315937">
    <property type="protein sequence ID" value="CDF77226.1"/>
    <property type="molecule type" value="Genomic_DNA"/>
</dbReference>
<proteinExistence type="predicted"/>
<evidence type="ECO:0000313" key="2">
    <source>
        <dbReference type="EMBL" id="CDF77227.1"/>
    </source>
</evidence>
<dbReference type="InterPro" id="IPR001223">
    <property type="entry name" value="Glyco_hydro18_cat"/>
</dbReference>
<dbReference type="EMBL" id="HG315938">
    <property type="protein sequence ID" value="CDF77227.1"/>
    <property type="molecule type" value="Genomic_DNA"/>
</dbReference>
<keyword evidence="2" id="KW-0378">Hydrolase</keyword>
<feature type="non-terminal residue" evidence="2">
    <location>
        <position position="1"/>
    </location>
</feature>
<dbReference type="Gene3D" id="3.20.20.80">
    <property type="entry name" value="Glycosidases"/>
    <property type="match status" value="1"/>
</dbReference>
<evidence type="ECO:0000259" key="1">
    <source>
        <dbReference type="PROSITE" id="PS51910"/>
    </source>
</evidence>
<feature type="domain" description="GH18" evidence="1">
    <location>
        <begin position="1"/>
        <end position="86"/>
    </location>
</feature>
<dbReference type="InterPro" id="IPR017853">
    <property type="entry name" value="GH"/>
</dbReference>
<protein>
    <submittedName>
        <fullName evidence="2">Family 18 glycoside hydrolase</fullName>
    </submittedName>
</protein>
<feature type="non-terminal residue" evidence="2">
    <location>
        <position position="86"/>
    </location>
</feature>
<reference evidence="2" key="2">
    <citation type="submission" date="2013-08" db="EMBL/GenBank/DDBJ databases">
        <title>Chitin Hydrolysis in an Aerated Soil and Associated Known and Novel chiA Genotypes.</title>
        <authorList>
            <person name="Wieczorek A.S."/>
            <person name="Hetz S.A."/>
            <person name="Drake H.L."/>
            <person name="Kolb S."/>
        </authorList>
    </citation>
    <scope>NUCLEOTIDE SEQUENCE</scope>
</reference>
<dbReference type="PANTHER" id="PTHR11177:SF317">
    <property type="entry name" value="CHITINASE 12-RELATED"/>
    <property type="match status" value="1"/>
</dbReference>
<dbReference type="Pfam" id="PF00704">
    <property type="entry name" value="Glyco_hydro_18"/>
    <property type="match status" value="1"/>
</dbReference>
<reference evidence="2" key="1">
    <citation type="submission" date="2013-05" db="EMBL/GenBank/DDBJ databases">
        <authorList>
            <person name="Wieczorek A."/>
        </authorList>
    </citation>
    <scope>NUCLEOTIDE SEQUENCE</scope>
</reference>